<feature type="compositionally biased region" description="Low complexity" evidence="1">
    <location>
        <begin position="794"/>
        <end position="803"/>
    </location>
</feature>
<dbReference type="PANTHER" id="PTHR46775">
    <property type="entry name" value="FLOCCULATION PROTEIN (DUF1296)"/>
    <property type="match status" value="1"/>
</dbReference>
<dbReference type="SUPFAM" id="SSF46934">
    <property type="entry name" value="UBA-like"/>
    <property type="match status" value="1"/>
</dbReference>
<evidence type="ECO:0000256" key="1">
    <source>
        <dbReference type="SAM" id="MobiDB-lite"/>
    </source>
</evidence>
<feature type="compositionally biased region" description="Polar residues" evidence="1">
    <location>
        <begin position="613"/>
        <end position="631"/>
    </location>
</feature>
<feature type="region of interest" description="Disordered" evidence="1">
    <location>
        <begin position="794"/>
        <end position="837"/>
    </location>
</feature>
<feature type="compositionally biased region" description="Low complexity" evidence="1">
    <location>
        <begin position="308"/>
        <end position="318"/>
    </location>
</feature>
<evidence type="ECO:0000259" key="2">
    <source>
        <dbReference type="Pfam" id="PF06972"/>
    </source>
</evidence>
<feature type="compositionally biased region" description="Basic and acidic residues" evidence="1">
    <location>
        <begin position="80"/>
        <end position="96"/>
    </location>
</feature>
<dbReference type="InterPro" id="IPR009060">
    <property type="entry name" value="UBA-like_sf"/>
</dbReference>
<dbReference type="InterPro" id="IPR009719">
    <property type="entry name" value="GIP1_N"/>
</dbReference>
<gene>
    <name evidence="3" type="ORF">CVIRNUC_002150</name>
</gene>
<feature type="compositionally biased region" description="Polar residues" evidence="1">
    <location>
        <begin position="402"/>
        <end position="463"/>
    </location>
</feature>
<dbReference type="PANTHER" id="PTHR46775:SF1">
    <property type="entry name" value="FLOCCULATION PROTEIN (DUF1296)"/>
    <property type="match status" value="1"/>
</dbReference>
<feature type="compositionally biased region" description="Low complexity" evidence="1">
    <location>
        <begin position="681"/>
        <end position="709"/>
    </location>
</feature>
<feature type="compositionally biased region" description="Low complexity" evidence="1">
    <location>
        <begin position="646"/>
        <end position="668"/>
    </location>
</feature>
<evidence type="ECO:0000313" key="3">
    <source>
        <dbReference type="EMBL" id="CAK0752488.1"/>
    </source>
</evidence>
<feature type="compositionally biased region" description="Low complexity" evidence="1">
    <location>
        <begin position="512"/>
        <end position="526"/>
    </location>
</feature>
<feature type="compositionally biased region" description="Low complexity" evidence="1">
    <location>
        <begin position="254"/>
        <end position="265"/>
    </location>
</feature>
<feature type="region of interest" description="Disordered" evidence="1">
    <location>
        <begin position="551"/>
        <end position="727"/>
    </location>
</feature>
<comment type="caution">
    <text evidence="3">The sequence shown here is derived from an EMBL/GenBank/DDBJ whole genome shotgun (WGS) entry which is preliminary data.</text>
</comment>
<reference evidence="3 4" key="1">
    <citation type="submission" date="2023-10" db="EMBL/GenBank/DDBJ databases">
        <authorList>
            <person name="Maclean D."/>
            <person name="Macfadyen A."/>
        </authorList>
    </citation>
    <scope>NUCLEOTIDE SEQUENCE [LARGE SCALE GENOMIC DNA]</scope>
</reference>
<evidence type="ECO:0000313" key="4">
    <source>
        <dbReference type="Proteomes" id="UP001314263"/>
    </source>
</evidence>
<dbReference type="Pfam" id="PF06972">
    <property type="entry name" value="GIP1_N"/>
    <property type="match status" value="1"/>
</dbReference>
<feature type="compositionally biased region" description="Low complexity" evidence="1">
    <location>
        <begin position="898"/>
        <end position="910"/>
    </location>
</feature>
<feature type="region of interest" description="Disordered" evidence="1">
    <location>
        <begin position="1"/>
        <end position="38"/>
    </location>
</feature>
<dbReference type="EMBL" id="CAUYUE010000003">
    <property type="protein sequence ID" value="CAK0752488.1"/>
    <property type="molecule type" value="Genomic_DNA"/>
</dbReference>
<feature type="region of interest" description="Disordered" evidence="1">
    <location>
        <begin position="488"/>
        <end position="532"/>
    </location>
</feature>
<dbReference type="AlphaFoldDB" id="A0AAV1HZI5"/>
<sequence length="910" mass="93152">MAARSRRGAAGSAEVHRENGKGEGPSRKTIETIKDATGASEEDIMVMLQECNNDVNETTSRLIDNPFSQVLGKKDKKKKKEEERKKDGSKVIEVRRQPNTGQGGDRRNRDRGPRNSLDRNGPDKATGRGRAQPARQEEDPTPLVLNGGDLQPNDDAKAVPVPEPASQRTTYSRAPGPPGSSTPTPAATNVWGGKKNWADMLKQPQAPAAPLPPSGSLQAPLPDSSQSDAVAPDQQLADLSIADPTVSAPQRVPSSAAADTSLSALQDVQVQGPSPRHQQSLGGSLGIGPVVQPPRYGSTENAAPAPPANAWGKPKPAASPVVGPPSGQATGTSLLSSALGGSGAMSMGFSAAPAPIAPPAASALSHISSADPQITSSGLLSSGLGSSFTQHMDMKAPEPVASSYQARDTPNSGVQFGQPLNLNFGNFGSEITGSIDSMKPQQPTELEHQTSSQHVGSAPSNQGMGDVFQGMGFGNAFSVQALQQPAGSKPTVAAPAPARQQETSASQPFYGSSSYQAPASQPSYSSHQTAASSQALPYNLYPAATQASYSGGYAPQSAYQQPPQAQAPAQQQGFAGYAQQAQQAAQNTQYAMPAAASEPAKPGPAAPSAPEPNQASSYDTSNSYASYNQSAGFKDYQPQQQPPPQHQQAAAAAPAQPRYNAANMAPSQQPQPPAAGPHSTYNAGYGNASSAYGGTASPAPSTSAPLSGAGNQGAFGGPQAAQQQQVPYGANMGYSHQPNYYNNYGASSAYGAGFQQPAAGYSGYGAPYGGQGATSGFGGGYGQGQSSKYQGGAYNQGGAYPAPQRGGRGGYPANGYDDPSTTGGYGHASKDRDAAYGQQAQSLYGSHAAAPSYQAGRDANYGYGQTGQGYNAYNNANQGYGGYGGYGYGQPGQGYGQNGPNQSGNFGKLG</sequence>
<feature type="compositionally biased region" description="Low complexity" evidence="1">
    <location>
        <begin position="552"/>
        <end position="600"/>
    </location>
</feature>
<proteinExistence type="predicted"/>
<feature type="region of interest" description="Disordered" evidence="1">
    <location>
        <begin position="57"/>
        <end position="335"/>
    </location>
</feature>
<name>A0AAV1HZI5_9CHLO</name>
<accession>A0AAV1HZI5</accession>
<feature type="compositionally biased region" description="Polar residues" evidence="1">
    <location>
        <begin position="266"/>
        <end position="282"/>
    </location>
</feature>
<feature type="compositionally biased region" description="Basic and acidic residues" evidence="1">
    <location>
        <begin position="14"/>
        <end position="34"/>
    </location>
</feature>
<dbReference type="GO" id="GO:0051082">
    <property type="term" value="F:unfolded protein binding"/>
    <property type="evidence" value="ECO:0007669"/>
    <property type="project" value="TreeGrafter"/>
</dbReference>
<keyword evidence="4" id="KW-1185">Reference proteome</keyword>
<feature type="domain" description="GBF-interacting protein 1 N-terminal" evidence="2">
    <location>
        <begin position="26"/>
        <end position="78"/>
    </location>
</feature>
<feature type="region of interest" description="Disordered" evidence="1">
    <location>
        <begin position="883"/>
        <end position="910"/>
    </location>
</feature>
<dbReference type="Proteomes" id="UP001314263">
    <property type="component" value="Unassembled WGS sequence"/>
</dbReference>
<feature type="compositionally biased region" description="Polar residues" evidence="1">
    <location>
        <begin position="57"/>
        <end position="68"/>
    </location>
</feature>
<protein>
    <recommendedName>
        <fullName evidence="2">GBF-interacting protein 1 N-terminal domain-containing protein</fullName>
    </recommendedName>
</protein>
<dbReference type="InterPro" id="IPR044277">
    <property type="entry name" value="GIP1"/>
</dbReference>
<feature type="compositionally biased region" description="Basic and acidic residues" evidence="1">
    <location>
        <begin position="104"/>
        <end position="126"/>
    </location>
</feature>
<feature type="region of interest" description="Disordered" evidence="1">
    <location>
        <begin position="397"/>
        <end position="467"/>
    </location>
</feature>
<feature type="compositionally biased region" description="Gly residues" evidence="1">
    <location>
        <begin position="883"/>
        <end position="897"/>
    </location>
</feature>
<feature type="compositionally biased region" description="Pro residues" evidence="1">
    <location>
        <begin position="601"/>
        <end position="610"/>
    </location>
</feature>
<feature type="compositionally biased region" description="Low complexity" evidence="1">
    <location>
        <begin position="717"/>
        <end position="727"/>
    </location>
</feature>
<feature type="compositionally biased region" description="Polar residues" evidence="1">
    <location>
        <begin position="500"/>
        <end position="511"/>
    </location>
</feature>
<organism evidence="3 4">
    <name type="scientific">Coccomyxa viridis</name>
    <dbReference type="NCBI Taxonomy" id="1274662"/>
    <lineage>
        <taxon>Eukaryota</taxon>
        <taxon>Viridiplantae</taxon>
        <taxon>Chlorophyta</taxon>
        <taxon>core chlorophytes</taxon>
        <taxon>Trebouxiophyceae</taxon>
        <taxon>Trebouxiophyceae incertae sedis</taxon>
        <taxon>Coccomyxaceae</taxon>
        <taxon>Coccomyxa</taxon>
    </lineage>
</organism>